<name>A0A6P8HQ01_ACTTE</name>
<dbReference type="PANTHER" id="PTHR13943">
    <property type="entry name" value="HRAS-LIKE SUPPRESSOR - RELATED"/>
    <property type="match status" value="1"/>
</dbReference>
<dbReference type="GeneID" id="116294262"/>
<evidence type="ECO:0000313" key="7">
    <source>
        <dbReference type="RefSeq" id="XP_031557681.1"/>
    </source>
</evidence>
<dbReference type="PROSITE" id="PS51934">
    <property type="entry name" value="LRAT"/>
    <property type="match status" value="1"/>
</dbReference>
<evidence type="ECO:0000256" key="1">
    <source>
        <dbReference type="ARBA" id="ARBA00007824"/>
    </source>
</evidence>
<proteinExistence type="inferred from homology"/>
<keyword evidence="6" id="KW-1185">Reference proteome</keyword>
<evidence type="ECO:0000256" key="4">
    <source>
        <dbReference type="ARBA" id="ARBA00023098"/>
    </source>
</evidence>
<reference evidence="7" key="1">
    <citation type="submission" date="2025-08" db="UniProtKB">
        <authorList>
            <consortium name="RefSeq"/>
        </authorList>
    </citation>
    <scope>IDENTIFICATION</scope>
    <source>
        <tissue evidence="7">Tentacle</tissue>
    </source>
</reference>
<evidence type="ECO:0000256" key="3">
    <source>
        <dbReference type="ARBA" id="ARBA00022801"/>
    </source>
</evidence>
<dbReference type="InterPro" id="IPR051496">
    <property type="entry name" value="H-rev107_PLA/AT"/>
</dbReference>
<organism evidence="6 7">
    <name type="scientific">Actinia tenebrosa</name>
    <name type="common">Australian red waratah sea anemone</name>
    <dbReference type="NCBI Taxonomy" id="6105"/>
    <lineage>
        <taxon>Eukaryota</taxon>
        <taxon>Metazoa</taxon>
        <taxon>Cnidaria</taxon>
        <taxon>Anthozoa</taxon>
        <taxon>Hexacorallia</taxon>
        <taxon>Actiniaria</taxon>
        <taxon>Actiniidae</taxon>
        <taxon>Actinia</taxon>
    </lineage>
</organism>
<gene>
    <name evidence="7" type="primary">LOC116294262</name>
</gene>
<dbReference type="AlphaFoldDB" id="A0A6P8HQ01"/>
<dbReference type="GO" id="GO:0005737">
    <property type="term" value="C:cytoplasm"/>
    <property type="evidence" value="ECO:0007669"/>
    <property type="project" value="TreeGrafter"/>
</dbReference>
<evidence type="ECO:0000256" key="2">
    <source>
        <dbReference type="ARBA" id="ARBA00022679"/>
    </source>
</evidence>
<dbReference type="PANTHER" id="PTHR13943:SF77">
    <property type="entry name" value="LRAT DOMAIN-CONTAINING PROTEIN"/>
    <property type="match status" value="1"/>
</dbReference>
<keyword evidence="2" id="KW-0808">Transferase</keyword>
<dbReference type="RefSeq" id="XP_031557681.1">
    <property type="nucleotide sequence ID" value="XM_031701821.1"/>
</dbReference>
<dbReference type="InterPro" id="IPR007053">
    <property type="entry name" value="LRAT_dom"/>
</dbReference>
<protein>
    <submittedName>
        <fullName evidence="7">Uncharacterized protein LOC116294262</fullName>
    </submittedName>
</protein>
<comment type="similarity">
    <text evidence="1">Belongs to the H-rev107 family.</text>
</comment>
<feature type="domain" description="LRAT" evidence="5">
    <location>
        <begin position="80"/>
        <end position="202"/>
    </location>
</feature>
<accession>A0A6P8HQ01</accession>
<dbReference type="GO" id="GO:0008970">
    <property type="term" value="F:phospholipase A1 activity"/>
    <property type="evidence" value="ECO:0007669"/>
    <property type="project" value="TreeGrafter"/>
</dbReference>
<dbReference type="GO" id="GO:0016410">
    <property type="term" value="F:N-acyltransferase activity"/>
    <property type="evidence" value="ECO:0007669"/>
    <property type="project" value="TreeGrafter"/>
</dbReference>
<keyword evidence="4" id="KW-0443">Lipid metabolism</keyword>
<dbReference type="Pfam" id="PF04970">
    <property type="entry name" value="LRAT"/>
    <property type="match status" value="1"/>
</dbReference>
<keyword evidence="3" id="KW-0378">Hydrolase</keyword>
<dbReference type="KEGG" id="aten:116294262"/>
<dbReference type="InParanoid" id="A0A6P8HQ01"/>
<dbReference type="Proteomes" id="UP000515163">
    <property type="component" value="Unplaced"/>
</dbReference>
<dbReference type="Gene3D" id="3.90.1720.10">
    <property type="entry name" value="endopeptidase domain like (from Nostoc punctiforme)"/>
    <property type="match status" value="1"/>
</dbReference>
<evidence type="ECO:0000259" key="5">
    <source>
        <dbReference type="PROSITE" id="PS51934"/>
    </source>
</evidence>
<dbReference type="GO" id="GO:0004623">
    <property type="term" value="F:phospholipase A2 activity"/>
    <property type="evidence" value="ECO:0007669"/>
    <property type="project" value="TreeGrafter"/>
</dbReference>
<evidence type="ECO:0000313" key="6">
    <source>
        <dbReference type="Proteomes" id="UP000515163"/>
    </source>
</evidence>
<sequence length="367" mass="40309">MSRIRESEAKFITPYTALLAENDDCPRPKELSEAKWKELEQKSLQEQKEFLDKYLKKGMFEEELVSSEDKNVRKGDHLLYQGGSGGLYDHHLLCTEVDGDNIIHVIEYGGPSCGFSASSQSVVSSNIVAFGAIRKGNLTYEFLVKEKRAKIRKWPKELQRFSVDDVISRAKSRKNERDYHAFNNNCEHFVTWCKCGLNTSLQVEPWYKRAWDIVKAVGGAMECLKTYGISEGVPALLRIVGNVSDEIVGAISSPLSPIGFGVGGVIEASFAVYYIYQDHKKTKQERLSESQFEINTVTTGSKAAGHIAGATIGSVIGTTFGVVGSLVGGGIGYGVGHVTGSAIGWCYEYASKIKHSKFTSGSGEECV</sequence>
<dbReference type="GO" id="GO:0070292">
    <property type="term" value="P:N-acylphosphatidylethanolamine metabolic process"/>
    <property type="evidence" value="ECO:0007669"/>
    <property type="project" value="TreeGrafter"/>
</dbReference>
<dbReference type="OrthoDB" id="5984725at2759"/>